<accession>A0A0E9SB03</accession>
<reference evidence="1" key="1">
    <citation type="submission" date="2014-11" db="EMBL/GenBank/DDBJ databases">
        <authorList>
            <person name="Amaro Gonzalez C."/>
        </authorList>
    </citation>
    <scope>NUCLEOTIDE SEQUENCE</scope>
</reference>
<protein>
    <submittedName>
        <fullName evidence="1">Uncharacterized protein</fullName>
    </submittedName>
</protein>
<name>A0A0E9SB03_ANGAN</name>
<dbReference type="EMBL" id="GBXM01070185">
    <property type="protein sequence ID" value="JAH38392.1"/>
    <property type="molecule type" value="Transcribed_RNA"/>
</dbReference>
<organism evidence="1">
    <name type="scientific">Anguilla anguilla</name>
    <name type="common">European freshwater eel</name>
    <name type="synonym">Muraena anguilla</name>
    <dbReference type="NCBI Taxonomy" id="7936"/>
    <lineage>
        <taxon>Eukaryota</taxon>
        <taxon>Metazoa</taxon>
        <taxon>Chordata</taxon>
        <taxon>Craniata</taxon>
        <taxon>Vertebrata</taxon>
        <taxon>Euteleostomi</taxon>
        <taxon>Actinopterygii</taxon>
        <taxon>Neopterygii</taxon>
        <taxon>Teleostei</taxon>
        <taxon>Anguilliformes</taxon>
        <taxon>Anguillidae</taxon>
        <taxon>Anguilla</taxon>
    </lineage>
</organism>
<sequence>MCFHQCLSAFRCGMPPACNFNGMCINIPVQWSY</sequence>
<evidence type="ECO:0000313" key="1">
    <source>
        <dbReference type="EMBL" id="JAH38392.1"/>
    </source>
</evidence>
<proteinExistence type="predicted"/>
<dbReference type="AlphaFoldDB" id="A0A0E9SB03"/>
<reference evidence="1" key="2">
    <citation type="journal article" date="2015" name="Fish Shellfish Immunol.">
        <title>Early steps in the European eel (Anguilla anguilla)-Vibrio vulnificus interaction in the gills: Role of the RtxA13 toxin.</title>
        <authorList>
            <person name="Callol A."/>
            <person name="Pajuelo D."/>
            <person name="Ebbesson L."/>
            <person name="Teles M."/>
            <person name="MacKenzie S."/>
            <person name="Amaro C."/>
        </authorList>
    </citation>
    <scope>NUCLEOTIDE SEQUENCE</scope>
</reference>